<keyword evidence="1" id="KW-0812">Transmembrane</keyword>
<organism evidence="3 4">
    <name type="scientific">Actinoplanes xinjiangensis</name>
    <dbReference type="NCBI Taxonomy" id="512350"/>
    <lineage>
        <taxon>Bacteria</taxon>
        <taxon>Bacillati</taxon>
        <taxon>Actinomycetota</taxon>
        <taxon>Actinomycetes</taxon>
        <taxon>Micromonosporales</taxon>
        <taxon>Micromonosporaceae</taxon>
        <taxon>Actinoplanes</taxon>
    </lineage>
</organism>
<dbReference type="Gene3D" id="2.130.10.10">
    <property type="entry name" value="YVTN repeat-like/Quinoprotein amine dehydrogenase"/>
    <property type="match status" value="1"/>
</dbReference>
<evidence type="ECO:0000313" key="4">
    <source>
        <dbReference type="Proteomes" id="UP000245697"/>
    </source>
</evidence>
<dbReference type="InterPro" id="IPR011047">
    <property type="entry name" value="Quinoprotein_ADH-like_sf"/>
</dbReference>
<proteinExistence type="predicted"/>
<dbReference type="InterPro" id="IPR002372">
    <property type="entry name" value="PQQ_rpt_dom"/>
</dbReference>
<feature type="transmembrane region" description="Helical" evidence="1">
    <location>
        <begin position="38"/>
        <end position="58"/>
    </location>
</feature>
<keyword evidence="1" id="KW-0472">Membrane</keyword>
<dbReference type="RefSeq" id="WP_109590814.1">
    <property type="nucleotide sequence ID" value="NZ_BONA01000005.1"/>
</dbReference>
<accession>A0A316FNK7</accession>
<dbReference type="EMBL" id="QGGR01000003">
    <property type="protein sequence ID" value="PWK50334.1"/>
    <property type="molecule type" value="Genomic_DNA"/>
</dbReference>
<dbReference type="Proteomes" id="UP000245697">
    <property type="component" value="Unassembled WGS sequence"/>
</dbReference>
<gene>
    <name evidence="3" type="ORF">BC793_103216</name>
</gene>
<evidence type="ECO:0000259" key="2">
    <source>
        <dbReference type="Pfam" id="PF13360"/>
    </source>
</evidence>
<dbReference type="AlphaFoldDB" id="A0A316FNK7"/>
<feature type="domain" description="Pyrrolo-quinoline quinone repeat" evidence="2">
    <location>
        <begin position="117"/>
        <end position="389"/>
    </location>
</feature>
<keyword evidence="4" id="KW-1185">Reference proteome</keyword>
<dbReference type="InterPro" id="IPR015943">
    <property type="entry name" value="WD40/YVTN_repeat-like_dom_sf"/>
</dbReference>
<evidence type="ECO:0000256" key="1">
    <source>
        <dbReference type="SAM" id="Phobius"/>
    </source>
</evidence>
<name>A0A316FNK7_9ACTN</name>
<comment type="caution">
    <text evidence="3">The sequence shown here is derived from an EMBL/GenBank/DDBJ whole genome shotgun (WGS) entry which is preliminary data.</text>
</comment>
<protein>
    <submittedName>
        <fullName evidence="3">Putative pyrroloquinoline-quinone binding quinoprotein</fullName>
    </submittedName>
</protein>
<keyword evidence="1" id="KW-1133">Transmembrane helix</keyword>
<dbReference type="Pfam" id="PF13360">
    <property type="entry name" value="PQQ_2"/>
    <property type="match status" value="1"/>
</dbReference>
<evidence type="ECO:0000313" key="3">
    <source>
        <dbReference type="EMBL" id="PWK50334.1"/>
    </source>
</evidence>
<dbReference type="OrthoDB" id="3290771at2"/>
<reference evidence="3 4" key="1">
    <citation type="submission" date="2018-05" db="EMBL/GenBank/DDBJ databases">
        <title>Genomic Encyclopedia of Archaeal and Bacterial Type Strains, Phase II (KMG-II): from individual species to whole genera.</title>
        <authorList>
            <person name="Goeker M."/>
        </authorList>
    </citation>
    <scope>NUCLEOTIDE SEQUENCE [LARGE SCALE GENOMIC DNA]</scope>
    <source>
        <strain evidence="3 4">DSM 45184</strain>
    </source>
</reference>
<dbReference type="SUPFAM" id="SSF50998">
    <property type="entry name" value="Quinoprotein alcohol dehydrogenase-like"/>
    <property type="match status" value="1"/>
</dbReference>
<sequence length="500" mass="54298">MPADLDDLFTTLSRQADAIPLAGVEHARQRGRQRRARGVAALAAAAVVVVVAGTGLALNRPHTTPEPLLPATDPARLRGLAPVGEPLRIADGRMWNNTRIAGERVIGFSSDGNGGHETVALDARTGATLWRITGRESYYRGVATTSTVVMLLRELASQSEAVLEPAARILEFHDAVTGEKTWELPHTDHDRFVLHEDVLVRLVGETTAIEGYDLDTGRKLWTAPPGHTPGDTSSLVPAPPRLISGMRVEADGNDDADGTTWALGGPDTADAIPYTDDRLVDMSRSGKVTIRDIRTGEVRSTASGRPNAEQLIAYEGTAYAQVRVGDLIGVASLDRILYQYRAGDSWSYAAHFACGRDRLCVIEDRPITEERSEARIVLIDAKSGKVLRTTGAVPRHGENSMRVGRILTSGTGEKATTLYDENGEARYSDYGVGGFVDDGNALSMSQDAGDRRFTVRGVSTVDYQKVELGVIPEISGRCDWNEEILTCPTGQELWIWRFNR</sequence>